<gene>
    <name evidence="2" type="ORF">SAMN04487901_10255</name>
</gene>
<keyword evidence="3" id="KW-1185">Reference proteome</keyword>
<feature type="signal peptide" evidence="1">
    <location>
        <begin position="1"/>
        <end position="23"/>
    </location>
</feature>
<dbReference type="RefSeq" id="WP_143010071.1">
    <property type="nucleotide sequence ID" value="NZ_FNCQ01000002.1"/>
</dbReference>
<dbReference type="STRING" id="645274.SAMN04487901_10255"/>
<dbReference type="AlphaFoldDB" id="A0A1G7SYI2"/>
<proteinExistence type="predicted"/>
<evidence type="ECO:0000256" key="1">
    <source>
        <dbReference type="SAM" id="SignalP"/>
    </source>
</evidence>
<sequence length="473" mass="50768">MKTISRYIMTLALLLTAVTGAWAKDVTENINLTTATVNGKNVTVSANQFSAYTGAGLNWNNGRLTVSTKDGSNIIQVVLNIKSGADKARDVTSSIGTCTVEGSKITATGINASSVTFSNTKSSLRIGSVEVTYVGPDPGTMVLSDAKTEATMEMPAYDVDVDYMLVRDMQDETNPVTFSGLPSSGNIVVKKGSDGKYQPAEALTIQLIDPLAAAETQNIIAADGITVKVLVGAENGQGAIDFDQDNPITLEAFLADMKPGYYWIKAEPTDENSPYDGTVYSSQFTVVEKYDLTVKPANDFSKGKVESVTVGSGSVTIDANTGKATKTGIDPETEVKLKAKRGYVIDKVEVKKGIAPPDPVTVTWNNLNFNSNPYTRDGVTLTTTNNSASGYNFYNYGDKTFTTTLGKFTRIEIVCEGNNFDGWAKEKVGEYQPDPESPYIEVFKLTWTGNAESVTIPGGNYLYGISSITFTIQ</sequence>
<organism evidence="2 3">
    <name type="scientific">Prevotella communis</name>
    <dbReference type="NCBI Taxonomy" id="2913614"/>
    <lineage>
        <taxon>Bacteria</taxon>
        <taxon>Pseudomonadati</taxon>
        <taxon>Bacteroidota</taxon>
        <taxon>Bacteroidia</taxon>
        <taxon>Bacteroidales</taxon>
        <taxon>Prevotellaceae</taxon>
        <taxon>Prevotella</taxon>
    </lineage>
</organism>
<feature type="chain" id="PRO_5011534821" evidence="1">
    <location>
        <begin position="24"/>
        <end position="473"/>
    </location>
</feature>
<protein>
    <submittedName>
        <fullName evidence="2">Uncharacterized protein</fullName>
    </submittedName>
</protein>
<accession>A0A1G7SYI2</accession>
<evidence type="ECO:0000313" key="2">
    <source>
        <dbReference type="EMBL" id="SDG28117.1"/>
    </source>
</evidence>
<dbReference type="Proteomes" id="UP000198779">
    <property type="component" value="Unassembled WGS sequence"/>
</dbReference>
<keyword evidence="1" id="KW-0732">Signal</keyword>
<evidence type="ECO:0000313" key="3">
    <source>
        <dbReference type="Proteomes" id="UP000198779"/>
    </source>
</evidence>
<reference evidence="3" key="1">
    <citation type="submission" date="2016-10" db="EMBL/GenBank/DDBJ databases">
        <authorList>
            <person name="Varghese N."/>
            <person name="Submissions S."/>
        </authorList>
    </citation>
    <scope>NUCLEOTIDE SEQUENCE [LARGE SCALE GENOMIC DNA]</scope>
    <source>
        <strain evidence="3">BP1-148</strain>
    </source>
</reference>
<name>A0A1G7SYI2_9BACT</name>
<dbReference type="EMBL" id="FNCQ01000002">
    <property type="protein sequence ID" value="SDG28117.1"/>
    <property type="molecule type" value="Genomic_DNA"/>
</dbReference>